<keyword evidence="5 8" id="KW-1133">Transmembrane helix</keyword>
<dbReference type="GO" id="GO:0016740">
    <property type="term" value="F:transferase activity"/>
    <property type="evidence" value="ECO:0007669"/>
    <property type="project" value="UniProtKB-KW"/>
</dbReference>
<keyword evidence="6 8" id="KW-0472">Membrane</keyword>
<keyword evidence="11" id="KW-1185">Reference proteome</keyword>
<dbReference type="GO" id="GO:0005975">
    <property type="term" value="P:carbohydrate metabolic process"/>
    <property type="evidence" value="ECO:0007669"/>
    <property type="project" value="UniProtKB-ARBA"/>
</dbReference>
<keyword evidence="3" id="KW-0808">Transferase</keyword>
<dbReference type="GO" id="GO:0005794">
    <property type="term" value="C:Golgi apparatus"/>
    <property type="evidence" value="ECO:0007669"/>
    <property type="project" value="UniProtKB-ARBA"/>
</dbReference>
<evidence type="ECO:0000256" key="5">
    <source>
        <dbReference type="ARBA" id="ARBA00022989"/>
    </source>
</evidence>
<name>A0A8J2RS00_9CRUS</name>
<keyword evidence="4 8" id="KW-0812">Transmembrane</keyword>
<dbReference type="Pfam" id="PF07779">
    <property type="entry name" value="Cas1_AcylT"/>
    <property type="match status" value="1"/>
</dbReference>
<comment type="similarity">
    <text evidence="2">Belongs to the PC-esterase family. CASD1 subfamily.</text>
</comment>
<feature type="transmembrane region" description="Helical" evidence="8">
    <location>
        <begin position="480"/>
        <end position="500"/>
    </location>
</feature>
<dbReference type="GO" id="GO:0016020">
    <property type="term" value="C:membrane"/>
    <property type="evidence" value="ECO:0007669"/>
    <property type="project" value="UniProtKB-SubCell"/>
</dbReference>
<feature type="transmembrane region" description="Helical" evidence="8">
    <location>
        <begin position="782"/>
        <end position="804"/>
    </location>
</feature>
<dbReference type="OrthoDB" id="1932925at2759"/>
<feature type="transmembrane region" description="Helical" evidence="8">
    <location>
        <begin position="725"/>
        <end position="744"/>
    </location>
</feature>
<feature type="transmembrane region" description="Helical" evidence="8">
    <location>
        <begin position="521"/>
        <end position="542"/>
    </location>
</feature>
<sequence length="878" mass="100478">MAEDEMTATKRGRSSSEIIKQFNSLNAKILAILLVGCLLGYHGALKFINGTDRCQGLLTKGRYQGNNFWQPYGCMIHSLSHIDAENCLKKTRFMTGEETHWAFVGDSRIRQVYFEILKLLDPDAEPNDVANDGNGNSLDVLLIDEPYRVSAILSKKETKKVYGTSPIRNRMSSLIYNNSQLSFRMLFFWRPMLNQTTIDLIHQLVQSKSVPNLVVAGSGSWIIKGSNGSKSILENYSRNLRKVAEAAINWPNKKSKLLWKLQDRVDSSKLDDPRKGLTNELIDEYNEKALEAFQDSRFQIWKSARLITDSMDTLDDGLHLTAFTLKHHVQILMNMYCNERMNFKDGTCCRSPESATTLQIVTFTILLVCLTIAATWTAYQSFDFRFKQRKQSYRSIETLIEADQVDQEDKNDVIANGKSHSVTVAESLGLDEKTLGHKVAVKDVESSSRVVVTALGKLGLIMAYFYLCDRTNFFMKENKYYSHLNFWLPIGYVFALGIFFNEESRSTKVLHRDQTDEWKGWMQLVILIYHMTGASQVVPLYMQMRVLVSSYLFLTGFGHLSFFWNGGTASFPRLFQVLFRMNLMTVVICLCMNRPYQSYYFVPLVSFWYLVVYIVLAIPPKVSAAICDANSVAYLYIIVKLCSLLAAITVLYMSEVFFQTIFLIRPWKALFVTSSDEIHEWWFRWSLDRYSICYGMIFGLLYLNAQKFGLIDDSSRQHLLSRPRIRFLVVAAALLGLGGYTAFTVTCHSKPKCNEVHSYLAFLPIVSFIVLRNVFGPFRVRYSSFFAWFGRISLELFIGQYHIWLAADTQGVLVLIPNYPMLNVMVTTYILVCVAHEVHAITGQLVPLAVPADWKKTIRNVILFFLALVPFAIHDGMF</sequence>
<reference evidence="10" key="1">
    <citation type="submission" date="2021-11" db="EMBL/GenBank/DDBJ databases">
        <authorList>
            <person name="Schell T."/>
        </authorList>
    </citation>
    <scope>NUCLEOTIDE SEQUENCE</scope>
    <source>
        <strain evidence="10">M5</strain>
    </source>
</reference>
<keyword evidence="7" id="KW-0325">Glycoprotein</keyword>
<evidence type="ECO:0000256" key="8">
    <source>
        <dbReference type="SAM" id="Phobius"/>
    </source>
</evidence>
<evidence type="ECO:0000259" key="9">
    <source>
        <dbReference type="Pfam" id="PF07779"/>
    </source>
</evidence>
<dbReference type="PANTHER" id="PTHR13533:SF1">
    <property type="entry name" value="N-ACETYLNEURAMINATE 9-O-ACETYLTRANSFERASE"/>
    <property type="match status" value="1"/>
</dbReference>
<evidence type="ECO:0000313" key="11">
    <source>
        <dbReference type="Proteomes" id="UP000789390"/>
    </source>
</evidence>
<feature type="transmembrane region" description="Helical" evidence="8">
    <location>
        <begin position="689"/>
        <end position="705"/>
    </location>
</feature>
<feature type="transmembrane region" description="Helical" evidence="8">
    <location>
        <begin position="756"/>
        <end position="775"/>
    </location>
</feature>
<accession>A0A8J2RS00</accession>
<gene>
    <name evidence="10" type="ORF">DGAL_LOCUS13140</name>
</gene>
<feature type="transmembrane region" description="Helical" evidence="8">
    <location>
        <begin position="358"/>
        <end position="379"/>
    </location>
</feature>
<dbReference type="PANTHER" id="PTHR13533">
    <property type="entry name" value="N-ACETYLNEURAMINATE 9-O-ACETYLTRANSFERASE"/>
    <property type="match status" value="1"/>
</dbReference>
<evidence type="ECO:0000256" key="3">
    <source>
        <dbReference type="ARBA" id="ARBA00022679"/>
    </source>
</evidence>
<evidence type="ECO:0000256" key="7">
    <source>
        <dbReference type="ARBA" id="ARBA00023180"/>
    </source>
</evidence>
<comment type="caution">
    <text evidence="10">The sequence shown here is derived from an EMBL/GenBank/DDBJ whole genome shotgun (WGS) entry which is preliminary data.</text>
</comment>
<proteinExistence type="inferred from homology"/>
<evidence type="ECO:0000256" key="2">
    <source>
        <dbReference type="ARBA" id="ARBA00010666"/>
    </source>
</evidence>
<feature type="transmembrane region" description="Helical" evidence="8">
    <location>
        <begin position="824"/>
        <end position="850"/>
    </location>
</feature>
<feature type="transmembrane region" description="Helical" evidence="8">
    <location>
        <begin position="857"/>
        <end position="873"/>
    </location>
</feature>
<feature type="transmembrane region" description="Helical" evidence="8">
    <location>
        <begin position="548"/>
        <end position="565"/>
    </location>
</feature>
<protein>
    <recommendedName>
        <fullName evidence="9">Cas1p 10 TM acyl transferase domain-containing protein</fullName>
    </recommendedName>
</protein>
<evidence type="ECO:0000256" key="4">
    <source>
        <dbReference type="ARBA" id="ARBA00022692"/>
    </source>
</evidence>
<feature type="transmembrane region" description="Helical" evidence="8">
    <location>
        <begin position="450"/>
        <end position="468"/>
    </location>
</feature>
<feature type="domain" description="Cas1p 10 TM acyl transferase" evidence="9">
    <location>
        <begin position="341"/>
        <end position="862"/>
    </location>
</feature>
<dbReference type="AlphaFoldDB" id="A0A8J2RS00"/>
<dbReference type="Proteomes" id="UP000789390">
    <property type="component" value="Unassembled WGS sequence"/>
</dbReference>
<dbReference type="InterPro" id="IPR012419">
    <property type="entry name" value="Cas1_AcylTrans_dom"/>
</dbReference>
<comment type="subcellular location">
    <subcellularLocation>
        <location evidence="1">Membrane</location>
        <topology evidence="1">Multi-pass membrane protein</topology>
    </subcellularLocation>
</comment>
<feature type="transmembrane region" description="Helical" evidence="8">
    <location>
        <begin position="632"/>
        <end position="653"/>
    </location>
</feature>
<evidence type="ECO:0000256" key="1">
    <source>
        <dbReference type="ARBA" id="ARBA00004141"/>
    </source>
</evidence>
<evidence type="ECO:0000256" key="6">
    <source>
        <dbReference type="ARBA" id="ARBA00023136"/>
    </source>
</evidence>
<feature type="transmembrane region" description="Helical" evidence="8">
    <location>
        <begin position="601"/>
        <end position="620"/>
    </location>
</feature>
<organism evidence="10 11">
    <name type="scientific">Daphnia galeata</name>
    <dbReference type="NCBI Taxonomy" id="27404"/>
    <lineage>
        <taxon>Eukaryota</taxon>
        <taxon>Metazoa</taxon>
        <taxon>Ecdysozoa</taxon>
        <taxon>Arthropoda</taxon>
        <taxon>Crustacea</taxon>
        <taxon>Branchiopoda</taxon>
        <taxon>Diplostraca</taxon>
        <taxon>Cladocera</taxon>
        <taxon>Anomopoda</taxon>
        <taxon>Daphniidae</taxon>
        <taxon>Daphnia</taxon>
    </lineage>
</organism>
<evidence type="ECO:0000313" key="10">
    <source>
        <dbReference type="EMBL" id="CAH0109657.1"/>
    </source>
</evidence>
<feature type="transmembrane region" description="Helical" evidence="8">
    <location>
        <begin position="25"/>
        <end position="44"/>
    </location>
</feature>
<dbReference type="EMBL" id="CAKKLH010000294">
    <property type="protein sequence ID" value="CAH0109657.1"/>
    <property type="molecule type" value="Genomic_DNA"/>
</dbReference>